<feature type="region of interest" description="Disordered" evidence="1">
    <location>
        <begin position="28"/>
        <end position="135"/>
    </location>
</feature>
<evidence type="ECO:0000313" key="2">
    <source>
        <dbReference type="EMBL" id="KAK7444326.1"/>
    </source>
</evidence>
<gene>
    <name evidence="2" type="ORF">VKT23_015338</name>
</gene>
<dbReference type="EMBL" id="JBANRG010000051">
    <property type="protein sequence ID" value="KAK7444326.1"/>
    <property type="molecule type" value="Genomic_DNA"/>
</dbReference>
<keyword evidence="3" id="KW-1185">Reference proteome</keyword>
<sequence>MTGTPSFNFFQGAYQNTFSQSDFKAINGNHDQTFHNGGDRGLGSFSPTDRRDYTHNDNRYATGTNNGKNGVVQFAESPGSAGQNHSSDQYNASPQGGSDATPQLNDFSPSIGNNPAPLGDTSGQGLNTVDTSRAD</sequence>
<name>A0ABR1IY68_9AGAR</name>
<organism evidence="2 3">
    <name type="scientific">Marasmiellus scandens</name>
    <dbReference type="NCBI Taxonomy" id="2682957"/>
    <lineage>
        <taxon>Eukaryota</taxon>
        <taxon>Fungi</taxon>
        <taxon>Dikarya</taxon>
        <taxon>Basidiomycota</taxon>
        <taxon>Agaricomycotina</taxon>
        <taxon>Agaricomycetes</taxon>
        <taxon>Agaricomycetidae</taxon>
        <taxon>Agaricales</taxon>
        <taxon>Marasmiineae</taxon>
        <taxon>Omphalotaceae</taxon>
        <taxon>Marasmiellus</taxon>
    </lineage>
</organism>
<reference evidence="2 3" key="1">
    <citation type="submission" date="2024-01" db="EMBL/GenBank/DDBJ databases">
        <title>A draft genome for the cacao thread blight pathogen Marasmiellus scandens.</title>
        <authorList>
            <person name="Baruah I.K."/>
            <person name="Leung J."/>
            <person name="Bukari Y."/>
            <person name="Amoako-Attah I."/>
            <person name="Meinhardt L.W."/>
            <person name="Bailey B.A."/>
            <person name="Cohen S.P."/>
        </authorList>
    </citation>
    <scope>NUCLEOTIDE SEQUENCE [LARGE SCALE GENOMIC DNA]</scope>
    <source>
        <strain evidence="2 3">GH-19</strain>
    </source>
</reference>
<evidence type="ECO:0000313" key="3">
    <source>
        <dbReference type="Proteomes" id="UP001498398"/>
    </source>
</evidence>
<protein>
    <submittedName>
        <fullName evidence="2">Uncharacterized protein</fullName>
    </submittedName>
</protein>
<feature type="compositionally biased region" description="Basic and acidic residues" evidence="1">
    <location>
        <begin position="48"/>
        <end position="58"/>
    </location>
</feature>
<proteinExistence type="predicted"/>
<feature type="compositionally biased region" description="Polar residues" evidence="1">
    <location>
        <begin position="80"/>
        <end position="113"/>
    </location>
</feature>
<feature type="compositionally biased region" description="Polar residues" evidence="1">
    <location>
        <begin position="59"/>
        <end position="68"/>
    </location>
</feature>
<dbReference type="Proteomes" id="UP001498398">
    <property type="component" value="Unassembled WGS sequence"/>
</dbReference>
<feature type="compositionally biased region" description="Polar residues" evidence="1">
    <location>
        <begin position="121"/>
        <end position="135"/>
    </location>
</feature>
<evidence type="ECO:0000256" key="1">
    <source>
        <dbReference type="SAM" id="MobiDB-lite"/>
    </source>
</evidence>
<accession>A0ABR1IY68</accession>
<comment type="caution">
    <text evidence="2">The sequence shown here is derived from an EMBL/GenBank/DDBJ whole genome shotgun (WGS) entry which is preliminary data.</text>
</comment>